<dbReference type="RefSeq" id="WP_072820731.1">
    <property type="nucleotide sequence ID" value="NZ_LT670849.1"/>
</dbReference>
<feature type="chain" id="PRO_5012342180" evidence="3">
    <location>
        <begin position="33"/>
        <end position="732"/>
    </location>
</feature>
<dbReference type="SUPFAM" id="SSF53649">
    <property type="entry name" value="Alkaline phosphatase-like"/>
    <property type="match status" value="1"/>
</dbReference>
<feature type="region of interest" description="Disordered" evidence="2">
    <location>
        <begin position="119"/>
        <end position="149"/>
    </location>
</feature>
<dbReference type="Proteomes" id="UP000184096">
    <property type="component" value="Chromosome I"/>
</dbReference>
<protein>
    <submittedName>
        <fullName evidence="4">Phospholipase C</fullName>
    </submittedName>
</protein>
<proteinExistence type="predicted"/>
<evidence type="ECO:0000256" key="2">
    <source>
        <dbReference type="SAM" id="MobiDB-lite"/>
    </source>
</evidence>
<gene>
    <name evidence="4" type="ORF">SAMN05444170_4224</name>
</gene>
<feature type="signal peptide" evidence="3">
    <location>
        <begin position="1"/>
        <end position="32"/>
    </location>
</feature>
<accession>A0A1M7UB46</accession>
<keyword evidence="5" id="KW-1185">Reference proteome</keyword>
<dbReference type="InterPro" id="IPR017850">
    <property type="entry name" value="Alkaline_phosphatase_core_sf"/>
</dbReference>
<evidence type="ECO:0000313" key="4">
    <source>
        <dbReference type="EMBL" id="SHN80156.1"/>
    </source>
</evidence>
<evidence type="ECO:0000256" key="3">
    <source>
        <dbReference type="SAM" id="SignalP"/>
    </source>
</evidence>
<sequence length="732" mass="78934">MRDKQKSRWLQSCRLTLSALALGQFIATPVLAEPLFPGFPGFPPGFPFPIGFPGGGDGHEPRTPIKHVIVIIGENRSFDHVYATYVPNKHGESVDNLLSKGIIKLDSNKNAIPGPNFEKAHQAAASDAGPADAFLLSPPQQNFPNDQLPPPIVGGPKTCGDHSFAQCLVTLSLAQQTESGLAPDYYQFLLTGSYQSTDPSLQKGTPDARITNVNALPAGPFQLTNGAALPYDSYSASPVHRFYQMWQQLNCNHNAASRDNPSGCNANLFAWVEVTVGAGTNGAAQPTNFGFASTGEGSTALGFYNVQKGDVPYFASLSQKYAMSDNFHQSVNGGTGANHIMFGHADMLWYSDGNGNAAVPPNGTQVFTAPYQNGPNPDAGIINTIENPNPQPGTNNWYTEDGYGAGGNGGFPPPFETAPVSGGGSYSACADTSQPGVGPIVSYLKKLQIDPNCQPGHYYLLNNYNPGYFGNGKRADIDQNPSNTPFTIPPSSVPSIGDRLSEKNISWKYYGDQWNNYVNDPYQLNWASAGPNADEYCNICNPFQYDTSIMSHPDQVAAHIQDSVNLYSDITNHNLPAVSVVKPSGYVDGHPSSSKLNLFEGFAKKIVDQVEASDYAKDTAIFITFDEGGGYFDSGYVQPLDYFGDGTRIPLIVVSPHAIPGHVSHTYSDHVSIVKFIERNWGLRPITHRSRDNYPNPIALPNNPYVPLNSPAISDLFDLFDFGGGPLGEFLP</sequence>
<dbReference type="PANTHER" id="PTHR31956:SF1">
    <property type="entry name" value="NON-SPECIFIC PHOSPHOLIPASE C1"/>
    <property type="match status" value="1"/>
</dbReference>
<keyword evidence="3" id="KW-0732">Signal</keyword>
<reference evidence="5" key="1">
    <citation type="submission" date="2016-11" db="EMBL/GenBank/DDBJ databases">
        <authorList>
            <person name="Varghese N."/>
            <person name="Submissions S."/>
        </authorList>
    </citation>
    <scope>NUCLEOTIDE SEQUENCE [LARGE SCALE GENOMIC DNA]</scope>
    <source>
        <strain evidence="5">GAS401</strain>
    </source>
</reference>
<organism evidence="4 5">
    <name type="scientific">Bradyrhizobium erythrophlei</name>
    <dbReference type="NCBI Taxonomy" id="1437360"/>
    <lineage>
        <taxon>Bacteria</taxon>
        <taxon>Pseudomonadati</taxon>
        <taxon>Pseudomonadota</taxon>
        <taxon>Alphaproteobacteria</taxon>
        <taxon>Hyphomicrobiales</taxon>
        <taxon>Nitrobacteraceae</taxon>
        <taxon>Bradyrhizobium</taxon>
    </lineage>
</organism>
<evidence type="ECO:0000256" key="1">
    <source>
        <dbReference type="ARBA" id="ARBA00022801"/>
    </source>
</evidence>
<dbReference type="Gene3D" id="3.40.720.10">
    <property type="entry name" value="Alkaline Phosphatase, subunit A"/>
    <property type="match status" value="2"/>
</dbReference>
<dbReference type="OrthoDB" id="9770871at2"/>
<dbReference type="PANTHER" id="PTHR31956">
    <property type="entry name" value="NON-SPECIFIC PHOSPHOLIPASE C4-RELATED"/>
    <property type="match status" value="1"/>
</dbReference>
<dbReference type="GO" id="GO:0042578">
    <property type="term" value="F:phosphoric ester hydrolase activity"/>
    <property type="evidence" value="ECO:0007669"/>
    <property type="project" value="UniProtKB-ARBA"/>
</dbReference>
<dbReference type="InterPro" id="IPR007312">
    <property type="entry name" value="Phosphoesterase"/>
</dbReference>
<name>A0A1M7UB46_9BRAD</name>
<dbReference type="EMBL" id="LT670849">
    <property type="protein sequence ID" value="SHN80156.1"/>
    <property type="molecule type" value="Genomic_DNA"/>
</dbReference>
<evidence type="ECO:0000313" key="5">
    <source>
        <dbReference type="Proteomes" id="UP000184096"/>
    </source>
</evidence>
<dbReference type="Pfam" id="PF04185">
    <property type="entry name" value="Phosphoesterase"/>
    <property type="match status" value="1"/>
</dbReference>
<dbReference type="AlphaFoldDB" id="A0A1M7UB46"/>
<keyword evidence="1" id="KW-0378">Hydrolase</keyword>
<feature type="compositionally biased region" description="Low complexity" evidence="2">
    <location>
        <begin position="122"/>
        <end position="133"/>
    </location>
</feature>